<accession>B9XFI0</accession>
<feature type="chain" id="PRO_5002894754" evidence="1">
    <location>
        <begin position="24"/>
        <end position="232"/>
    </location>
</feature>
<dbReference type="AlphaFoldDB" id="B9XFI0"/>
<evidence type="ECO:0000313" key="3">
    <source>
        <dbReference type="Proteomes" id="UP000003688"/>
    </source>
</evidence>
<feature type="signal peptide" evidence="1">
    <location>
        <begin position="1"/>
        <end position="23"/>
    </location>
</feature>
<evidence type="ECO:0000313" key="2">
    <source>
        <dbReference type="EMBL" id="EEF61344.1"/>
    </source>
</evidence>
<keyword evidence="1" id="KW-0732">Signal</keyword>
<dbReference type="Proteomes" id="UP000003688">
    <property type="component" value="Unassembled WGS sequence"/>
</dbReference>
<dbReference type="EMBL" id="ABOX02000010">
    <property type="protein sequence ID" value="EEF61344.1"/>
    <property type="molecule type" value="Genomic_DNA"/>
</dbReference>
<keyword evidence="3" id="KW-1185">Reference proteome</keyword>
<dbReference type="RefSeq" id="WP_007414576.1">
    <property type="nucleotide sequence ID" value="NZ_ABOX02000010.1"/>
</dbReference>
<sequence precursor="true">MKTLFQTFLVVAVASVASVTGDAADRLPPPVSATFVSKHEGKPPMKFIRAALVLTNRTKTPLWFVLPYNCDQPPGLNKPVRIPEGFEPTWIPADGFNTGEYYKAESGSKGKVIRITVLNVTDDKGFRLFRLPPGGRVEFESYEFQMWSDYVRSFKVWTADEIKVNGKETLENWLPYQTLSDARTFVPAKTQADNLNWDTKTSANRTDFRKEPVSQLDLKITGTWEIPLENFK</sequence>
<name>B9XFI0_PEDPL</name>
<evidence type="ECO:0000256" key="1">
    <source>
        <dbReference type="SAM" id="SignalP"/>
    </source>
</evidence>
<protein>
    <submittedName>
        <fullName evidence="2">Uncharacterized protein</fullName>
    </submittedName>
</protein>
<organism evidence="2 3">
    <name type="scientific">Pedosphaera parvula (strain Ellin514)</name>
    <dbReference type="NCBI Taxonomy" id="320771"/>
    <lineage>
        <taxon>Bacteria</taxon>
        <taxon>Pseudomonadati</taxon>
        <taxon>Verrucomicrobiota</taxon>
        <taxon>Pedosphaerae</taxon>
        <taxon>Pedosphaerales</taxon>
        <taxon>Pedosphaeraceae</taxon>
        <taxon>Pedosphaera</taxon>
    </lineage>
</organism>
<gene>
    <name evidence="2" type="ORF">Cflav_PD4365</name>
</gene>
<reference evidence="2 3" key="1">
    <citation type="journal article" date="2011" name="J. Bacteriol.">
        <title>Genome sequence of 'Pedosphaera parvula' Ellin514, an aerobic Verrucomicrobial isolate from pasture soil.</title>
        <authorList>
            <person name="Kant R."/>
            <person name="van Passel M.W."/>
            <person name="Sangwan P."/>
            <person name="Palva A."/>
            <person name="Lucas S."/>
            <person name="Copeland A."/>
            <person name="Lapidus A."/>
            <person name="Glavina Del Rio T."/>
            <person name="Dalin E."/>
            <person name="Tice H."/>
            <person name="Bruce D."/>
            <person name="Goodwin L."/>
            <person name="Pitluck S."/>
            <person name="Chertkov O."/>
            <person name="Larimer F.W."/>
            <person name="Land M.L."/>
            <person name="Hauser L."/>
            <person name="Brettin T.S."/>
            <person name="Detter J.C."/>
            <person name="Han S."/>
            <person name="de Vos W.M."/>
            <person name="Janssen P.H."/>
            <person name="Smidt H."/>
        </authorList>
    </citation>
    <scope>NUCLEOTIDE SEQUENCE [LARGE SCALE GENOMIC DNA]</scope>
    <source>
        <strain evidence="2 3">Ellin514</strain>
    </source>
</reference>
<comment type="caution">
    <text evidence="2">The sequence shown here is derived from an EMBL/GenBank/DDBJ whole genome shotgun (WGS) entry which is preliminary data.</text>
</comment>
<proteinExistence type="predicted"/>